<dbReference type="Proteomes" id="UP000704960">
    <property type="component" value="Unassembled WGS sequence"/>
</dbReference>
<accession>A0A932YVQ9</accession>
<reference evidence="1" key="1">
    <citation type="submission" date="2020-07" db="EMBL/GenBank/DDBJ databases">
        <title>Huge and variable diversity of episymbiotic CPR bacteria and DPANN archaea in groundwater ecosystems.</title>
        <authorList>
            <person name="He C.Y."/>
            <person name="Keren R."/>
            <person name="Whittaker M."/>
            <person name="Farag I.F."/>
            <person name="Doudna J."/>
            <person name="Cate J.H.D."/>
            <person name="Banfield J.F."/>
        </authorList>
    </citation>
    <scope>NUCLEOTIDE SEQUENCE</scope>
    <source>
        <strain evidence="1">NC_groundwater_1226_Ag_S-0.1um_59_124</strain>
    </source>
</reference>
<name>A0A932YVQ9_9BACT</name>
<organism evidence="1 2">
    <name type="scientific">Candidatus Sungiibacteriota bacterium</name>
    <dbReference type="NCBI Taxonomy" id="2750080"/>
    <lineage>
        <taxon>Bacteria</taxon>
        <taxon>Candidatus Sungiibacteriota</taxon>
    </lineage>
</organism>
<gene>
    <name evidence="1" type="ORF">HY474_01205</name>
</gene>
<sequence>MELTRDDLRAVLDPACREHCAFCRDGDHTRCTSRACGCQIKAVLLDAARGLRPGSR</sequence>
<dbReference type="EMBL" id="JACQMJ010000005">
    <property type="protein sequence ID" value="MBI4132228.1"/>
    <property type="molecule type" value="Genomic_DNA"/>
</dbReference>
<comment type="caution">
    <text evidence="1">The sequence shown here is derived from an EMBL/GenBank/DDBJ whole genome shotgun (WGS) entry which is preliminary data.</text>
</comment>
<evidence type="ECO:0000313" key="1">
    <source>
        <dbReference type="EMBL" id="MBI4132228.1"/>
    </source>
</evidence>
<dbReference type="AlphaFoldDB" id="A0A932YVQ9"/>
<evidence type="ECO:0000313" key="2">
    <source>
        <dbReference type="Proteomes" id="UP000704960"/>
    </source>
</evidence>
<proteinExistence type="predicted"/>
<protein>
    <submittedName>
        <fullName evidence="1">Uncharacterized protein</fullName>
    </submittedName>
</protein>